<feature type="signal peptide" evidence="1">
    <location>
        <begin position="1"/>
        <end position="22"/>
    </location>
</feature>
<gene>
    <name evidence="2" type="ORF">GCM10022406_18440</name>
</gene>
<protein>
    <submittedName>
        <fullName evidence="2">Uncharacterized protein</fullName>
    </submittedName>
</protein>
<dbReference type="Proteomes" id="UP001499909">
    <property type="component" value="Unassembled WGS sequence"/>
</dbReference>
<keyword evidence="3" id="KW-1185">Reference proteome</keyword>
<reference evidence="3" key="1">
    <citation type="journal article" date="2019" name="Int. J. Syst. Evol. Microbiol.">
        <title>The Global Catalogue of Microorganisms (GCM) 10K type strain sequencing project: providing services to taxonomists for standard genome sequencing and annotation.</title>
        <authorList>
            <consortium name="The Broad Institute Genomics Platform"/>
            <consortium name="The Broad Institute Genome Sequencing Center for Infectious Disease"/>
            <person name="Wu L."/>
            <person name="Ma J."/>
        </authorList>
    </citation>
    <scope>NUCLEOTIDE SEQUENCE [LARGE SCALE GENOMIC DNA]</scope>
    <source>
        <strain evidence="3">JCM 17214</strain>
    </source>
</reference>
<evidence type="ECO:0000313" key="2">
    <source>
        <dbReference type="EMBL" id="GAA3934252.1"/>
    </source>
</evidence>
<evidence type="ECO:0000256" key="1">
    <source>
        <dbReference type="SAM" id="SignalP"/>
    </source>
</evidence>
<organism evidence="2 3">
    <name type="scientific">Hymenobacter algoricola</name>
    <dbReference type="NCBI Taxonomy" id="486267"/>
    <lineage>
        <taxon>Bacteria</taxon>
        <taxon>Pseudomonadati</taxon>
        <taxon>Bacteroidota</taxon>
        <taxon>Cytophagia</taxon>
        <taxon>Cytophagales</taxon>
        <taxon>Hymenobacteraceae</taxon>
        <taxon>Hymenobacter</taxon>
    </lineage>
</organism>
<name>A0ABP7N498_9BACT</name>
<sequence length="82" mass="8920">MLRAYKNLLLLLLLGSYRSGYAQYQTPGTGRPWDLPQLPAGPAPVVLQLYDATARVVVAWTVRPENGRFSWAAAAPGLYSSG</sequence>
<feature type="chain" id="PRO_5046688859" evidence="1">
    <location>
        <begin position="23"/>
        <end position="82"/>
    </location>
</feature>
<accession>A0ABP7N498</accession>
<evidence type="ECO:0000313" key="3">
    <source>
        <dbReference type="Proteomes" id="UP001499909"/>
    </source>
</evidence>
<keyword evidence="1" id="KW-0732">Signal</keyword>
<dbReference type="EMBL" id="BAABDH010000035">
    <property type="protein sequence ID" value="GAA3934252.1"/>
    <property type="molecule type" value="Genomic_DNA"/>
</dbReference>
<comment type="caution">
    <text evidence="2">The sequence shown here is derived from an EMBL/GenBank/DDBJ whole genome shotgun (WGS) entry which is preliminary data.</text>
</comment>
<proteinExistence type="predicted"/>
<dbReference type="RefSeq" id="WP_345112808.1">
    <property type="nucleotide sequence ID" value="NZ_BAABDH010000035.1"/>
</dbReference>